<dbReference type="AlphaFoldDB" id="A0A368RFF6"/>
<name>A0A368RFF6_SETIT</name>
<accession>A0A368RFF6</accession>
<keyword evidence="2" id="KW-0805">Transcription regulation</keyword>
<dbReference type="SMART" id="SM00432">
    <property type="entry name" value="MADS"/>
    <property type="match status" value="1"/>
</dbReference>
<dbReference type="Gene3D" id="3.40.1810.10">
    <property type="entry name" value="Transcription factor, MADS-box"/>
    <property type="match status" value="1"/>
</dbReference>
<keyword evidence="3" id="KW-0238">DNA-binding</keyword>
<feature type="region of interest" description="Disordered" evidence="6">
    <location>
        <begin position="249"/>
        <end position="279"/>
    </location>
</feature>
<feature type="compositionally biased region" description="Gly residues" evidence="6">
    <location>
        <begin position="142"/>
        <end position="160"/>
    </location>
</feature>
<evidence type="ECO:0000259" key="7">
    <source>
        <dbReference type="PROSITE" id="PS50066"/>
    </source>
</evidence>
<dbReference type="EMBL" id="CM003532">
    <property type="protein sequence ID" value="RCV28804.1"/>
    <property type="molecule type" value="Genomic_DNA"/>
</dbReference>
<evidence type="ECO:0000256" key="2">
    <source>
        <dbReference type="ARBA" id="ARBA00023015"/>
    </source>
</evidence>
<evidence type="ECO:0000256" key="6">
    <source>
        <dbReference type="SAM" id="MobiDB-lite"/>
    </source>
</evidence>
<dbReference type="GO" id="GO:0045944">
    <property type="term" value="P:positive regulation of transcription by RNA polymerase II"/>
    <property type="evidence" value="ECO:0007669"/>
    <property type="project" value="InterPro"/>
</dbReference>
<feature type="domain" description="MADS-box" evidence="7">
    <location>
        <begin position="2"/>
        <end position="62"/>
    </location>
</feature>
<evidence type="ECO:0000256" key="3">
    <source>
        <dbReference type="ARBA" id="ARBA00023125"/>
    </source>
</evidence>
<keyword evidence="5" id="KW-0539">Nucleus</keyword>
<evidence type="ECO:0000313" key="8">
    <source>
        <dbReference type="EMBL" id="RCV28804.1"/>
    </source>
</evidence>
<dbReference type="GO" id="GO:0000977">
    <property type="term" value="F:RNA polymerase II transcription regulatory region sequence-specific DNA binding"/>
    <property type="evidence" value="ECO:0007669"/>
    <property type="project" value="InterPro"/>
</dbReference>
<dbReference type="InterPro" id="IPR050142">
    <property type="entry name" value="MADS-box/MEF2_TF"/>
</dbReference>
<proteinExistence type="predicted"/>
<dbReference type="PROSITE" id="PS50066">
    <property type="entry name" value="MADS_BOX_2"/>
    <property type="match status" value="1"/>
</dbReference>
<comment type="subcellular location">
    <subcellularLocation>
        <location evidence="1">Nucleus</location>
    </subcellularLocation>
</comment>
<feature type="compositionally biased region" description="Low complexity" evidence="6">
    <location>
        <begin position="126"/>
        <end position="141"/>
    </location>
</feature>
<dbReference type="GO" id="GO:0046983">
    <property type="term" value="F:protein dimerization activity"/>
    <property type="evidence" value="ECO:0007669"/>
    <property type="project" value="InterPro"/>
</dbReference>
<gene>
    <name evidence="8" type="ORF">SETIT_5G432700v2</name>
</gene>
<evidence type="ECO:0000256" key="5">
    <source>
        <dbReference type="ARBA" id="ARBA00023242"/>
    </source>
</evidence>
<dbReference type="PANTHER" id="PTHR48019">
    <property type="entry name" value="SERUM RESPONSE FACTOR HOMOLOG"/>
    <property type="match status" value="1"/>
</dbReference>
<feature type="region of interest" description="Disordered" evidence="6">
    <location>
        <begin position="84"/>
        <end position="171"/>
    </location>
</feature>
<organism evidence="8">
    <name type="scientific">Setaria italica</name>
    <name type="common">Foxtail millet</name>
    <name type="synonym">Panicum italicum</name>
    <dbReference type="NCBI Taxonomy" id="4555"/>
    <lineage>
        <taxon>Eukaryota</taxon>
        <taxon>Viridiplantae</taxon>
        <taxon>Streptophyta</taxon>
        <taxon>Embryophyta</taxon>
        <taxon>Tracheophyta</taxon>
        <taxon>Spermatophyta</taxon>
        <taxon>Magnoliopsida</taxon>
        <taxon>Liliopsida</taxon>
        <taxon>Poales</taxon>
        <taxon>Poaceae</taxon>
        <taxon>PACMAD clade</taxon>
        <taxon>Panicoideae</taxon>
        <taxon>Panicodae</taxon>
        <taxon>Paniceae</taxon>
        <taxon>Cenchrinae</taxon>
        <taxon>Setaria</taxon>
    </lineage>
</organism>
<evidence type="ECO:0000256" key="4">
    <source>
        <dbReference type="ARBA" id="ARBA00023163"/>
    </source>
</evidence>
<dbReference type="InterPro" id="IPR002100">
    <property type="entry name" value="TF_MADSbox"/>
</dbReference>
<dbReference type="STRING" id="4555.A0A368RFF6"/>
<dbReference type="OrthoDB" id="1898716at2759"/>
<reference evidence="8" key="1">
    <citation type="journal article" date="2012" name="Nat. Biotechnol.">
        <title>Reference genome sequence of the model plant Setaria.</title>
        <authorList>
            <person name="Bennetzen J.L."/>
            <person name="Schmutz J."/>
            <person name="Wang H."/>
            <person name="Percifield R."/>
            <person name="Hawkins J."/>
            <person name="Pontaroli A.C."/>
            <person name="Estep M."/>
            <person name="Feng L."/>
            <person name="Vaughn J.N."/>
            <person name="Grimwood J."/>
            <person name="Jenkins J."/>
            <person name="Barry K."/>
            <person name="Lindquist E."/>
            <person name="Hellsten U."/>
            <person name="Deshpande S."/>
            <person name="Wang X."/>
            <person name="Wu X."/>
            <person name="Mitros T."/>
            <person name="Triplett J."/>
            <person name="Yang X."/>
            <person name="Ye C.Y."/>
            <person name="Mauro-Herrera M."/>
            <person name="Wang L."/>
            <person name="Li P."/>
            <person name="Sharma M."/>
            <person name="Sharma R."/>
            <person name="Ronald P.C."/>
            <person name="Panaud O."/>
            <person name="Kellogg E.A."/>
            <person name="Brutnell T.P."/>
            <person name="Doust A.N."/>
            <person name="Tuskan G.A."/>
            <person name="Rokhsar D."/>
            <person name="Devos K.M."/>
        </authorList>
    </citation>
    <scope>NUCLEOTIDE SEQUENCE [LARGE SCALE GENOMIC DNA]</scope>
    <source>
        <strain evidence="8">Yugu1</strain>
    </source>
</reference>
<dbReference type="PRINTS" id="PR00404">
    <property type="entry name" value="MADSDOMAIN"/>
</dbReference>
<dbReference type="GO" id="GO:0005634">
    <property type="term" value="C:nucleus"/>
    <property type="evidence" value="ECO:0007669"/>
    <property type="project" value="UniProtKB-SubCell"/>
</dbReference>
<evidence type="ECO:0000256" key="1">
    <source>
        <dbReference type="ARBA" id="ARBA00004123"/>
    </source>
</evidence>
<reference evidence="8" key="2">
    <citation type="submission" date="2015-07" db="EMBL/GenBank/DDBJ databases">
        <authorList>
            <person name="Noorani M."/>
        </authorList>
    </citation>
    <scope>NUCLEOTIDE SEQUENCE</scope>
    <source>
        <strain evidence="8">Yugu1</strain>
    </source>
</reference>
<dbReference type="InterPro" id="IPR033896">
    <property type="entry name" value="MEF2-like_N"/>
</dbReference>
<sequence>MARRGRVELRRIEDKASRQVRFSKRRSGLFKKAFELALLCDAEVALLVFSPAGKLYEYSSTSTAGGQARGDSLRLLPLRHVGSPPVEGGEVGAARRDGGRGLGRSRAACRRRGTGLVAEEGKGDARPAAFASSRSGAAAEGGETGRPAGGGRGGRGGSPGGRRVPLDDGWREGAVVRGRRSGGGKTNSREYRVVWVGIEGEGSQDAAASDLQTRLKEIATWSEQNNANESDANELEKLEKLLTNALRDTTTKKMLTKQNNGGAGGSTSSQNSSGPRRQD</sequence>
<dbReference type="InterPro" id="IPR036879">
    <property type="entry name" value="TF_MADSbox_sf"/>
</dbReference>
<dbReference type="CDD" id="cd00265">
    <property type="entry name" value="MADS_MEF2_like"/>
    <property type="match status" value="1"/>
</dbReference>
<keyword evidence="4" id="KW-0804">Transcription</keyword>
<protein>
    <recommendedName>
        <fullName evidence="7">MADS-box domain-containing protein</fullName>
    </recommendedName>
</protein>
<dbReference type="SUPFAM" id="SSF55455">
    <property type="entry name" value="SRF-like"/>
    <property type="match status" value="1"/>
</dbReference>
<dbReference type="Pfam" id="PF00319">
    <property type="entry name" value="SRF-TF"/>
    <property type="match status" value="1"/>
</dbReference>